<accession>A0ABN1QHW4</accession>
<sequence length="194" mass="18848">MDGAGGVDGAVSAAGGLAPDAGAAAESDASALASQPPLPRTRFWADRSHDATPADAAPGDASHPAPAPLGAVDRDALTGDAGHREARRSANASLDGAEQVGPTATSGDAQRLAATSRRTAARDMRRADSAEAGAVSAPSGAVVAAVRLGGGVTLVLDQGGGVPDIARLVAAAVPLLAELGRQGLLNQPASGDEL</sequence>
<comment type="caution">
    <text evidence="2">The sequence shown here is derived from an EMBL/GenBank/DDBJ whole genome shotgun (WGS) entry which is preliminary data.</text>
</comment>
<feature type="compositionally biased region" description="Low complexity" evidence="1">
    <location>
        <begin position="9"/>
        <end position="34"/>
    </location>
</feature>
<organism evidence="2 3">
    <name type="scientific">Kribbella koreensis</name>
    <dbReference type="NCBI Taxonomy" id="57909"/>
    <lineage>
        <taxon>Bacteria</taxon>
        <taxon>Bacillati</taxon>
        <taxon>Actinomycetota</taxon>
        <taxon>Actinomycetes</taxon>
        <taxon>Propionibacteriales</taxon>
        <taxon>Kribbellaceae</taxon>
        <taxon>Kribbella</taxon>
    </lineage>
</organism>
<dbReference type="EMBL" id="BAAAHK010000007">
    <property type="protein sequence ID" value="GAA0942492.1"/>
    <property type="molecule type" value="Genomic_DNA"/>
</dbReference>
<feature type="region of interest" description="Disordered" evidence="1">
    <location>
        <begin position="1"/>
        <end position="119"/>
    </location>
</feature>
<feature type="compositionally biased region" description="Basic and acidic residues" evidence="1">
    <location>
        <begin position="43"/>
        <end position="52"/>
    </location>
</feature>
<proteinExistence type="predicted"/>
<feature type="compositionally biased region" description="Low complexity" evidence="1">
    <location>
        <begin position="109"/>
        <end position="118"/>
    </location>
</feature>
<name>A0ABN1QHW4_9ACTN</name>
<evidence type="ECO:0000256" key="1">
    <source>
        <dbReference type="SAM" id="MobiDB-lite"/>
    </source>
</evidence>
<protein>
    <submittedName>
        <fullName evidence="2">Uncharacterized protein</fullName>
    </submittedName>
</protein>
<reference evidence="2 3" key="1">
    <citation type="journal article" date="2019" name="Int. J. Syst. Evol. Microbiol.">
        <title>The Global Catalogue of Microorganisms (GCM) 10K type strain sequencing project: providing services to taxonomists for standard genome sequencing and annotation.</title>
        <authorList>
            <consortium name="The Broad Institute Genomics Platform"/>
            <consortium name="The Broad Institute Genome Sequencing Center for Infectious Disease"/>
            <person name="Wu L."/>
            <person name="Ma J."/>
        </authorList>
    </citation>
    <scope>NUCLEOTIDE SEQUENCE [LARGE SCALE GENOMIC DNA]</scope>
    <source>
        <strain evidence="2 3">JCM 10977</strain>
    </source>
</reference>
<keyword evidence="3" id="KW-1185">Reference proteome</keyword>
<dbReference type="Proteomes" id="UP001500542">
    <property type="component" value="Unassembled WGS sequence"/>
</dbReference>
<feature type="compositionally biased region" description="Basic and acidic residues" evidence="1">
    <location>
        <begin position="72"/>
        <end position="88"/>
    </location>
</feature>
<gene>
    <name evidence="2" type="ORF">GCM10009554_35020</name>
</gene>
<evidence type="ECO:0000313" key="3">
    <source>
        <dbReference type="Proteomes" id="UP001500542"/>
    </source>
</evidence>
<evidence type="ECO:0000313" key="2">
    <source>
        <dbReference type="EMBL" id="GAA0942492.1"/>
    </source>
</evidence>